<evidence type="ECO:0000313" key="2">
    <source>
        <dbReference type="EMBL" id="NIA67589.1"/>
    </source>
</evidence>
<gene>
    <name evidence="2" type="ORF">HBA54_03200</name>
</gene>
<accession>A0A967CAQ2</accession>
<dbReference type="PROSITE" id="PS51257">
    <property type="entry name" value="PROKAR_LIPOPROTEIN"/>
    <property type="match status" value="1"/>
</dbReference>
<dbReference type="AlphaFoldDB" id="A0A967CAQ2"/>
<keyword evidence="1" id="KW-0732">Signal</keyword>
<dbReference type="EMBL" id="JAAQPH010000002">
    <property type="protein sequence ID" value="NIA67589.1"/>
    <property type="molecule type" value="Genomic_DNA"/>
</dbReference>
<keyword evidence="3" id="KW-1185">Reference proteome</keyword>
<evidence type="ECO:0008006" key="4">
    <source>
        <dbReference type="Google" id="ProtNLM"/>
    </source>
</evidence>
<name>A0A967CAQ2_9PROT</name>
<reference evidence="2" key="1">
    <citation type="submission" date="2020-03" db="EMBL/GenBank/DDBJ databases">
        <title>Genome of Pelagibius litoralis DSM 21314T.</title>
        <authorList>
            <person name="Wang G."/>
        </authorList>
    </citation>
    <scope>NUCLEOTIDE SEQUENCE</scope>
    <source>
        <strain evidence="2">DSM 21314</strain>
    </source>
</reference>
<dbReference type="Proteomes" id="UP000761264">
    <property type="component" value="Unassembled WGS sequence"/>
</dbReference>
<dbReference type="RefSeq" id="WP_167221301.1">
    <property type="nucleotide sequence ID" value="NZ_JAAQPH010000002.1"/>
</dbReference>
<feature type="chain" id="PRO_5038110564" description="Lipoprotein" evidence="1">
    <location>
        <begin position="21"/>
        <end position="45"/>
    </location>
</feature>
<evidence type="ECO:0000313" key="3">
    <source>
        <dbReference type="Proteomes" id="UP000761264"/>
    </source>
</evidence>
<sequence length="45" mass="4720">MIKPFHFLVLLACLGLGACAMTTSEPWDTAEGEFGNCGDNPDCGS</sequence>
<feature type="signal peptide" evidence="1">
    <location>
        <begin position="1"/>
        <end position="20"/>
    </location>
</feature>
<evidence type="ECO:0000256" key="1">
    <source>
        <dbReference type="SAM" id="SignalP"/>
    </source>
</evidence>
<comment type="caution">
    <text evidence="2">The sequence shown here is derived from an EMBL/GenBank/DDBJ whole genome shotgun (WGS) entry which is preliminary data.</text>
</comment>
<organism evidence="2 3">
    <name type="scientific">Pelagibius litoralis</name>
    <dbReference type="NCBI Taxonomy" id="374515"/>
    <lineage>
        <taxon>Bacteria</taxon>
        <taxon>Pseudomonadati</taxon>
        <taxon>Pseudomonadota</taxon>
        <taxon>Alphaproteobacteria</taxon>
        <taxon>Rhodospirillales</taxon>
        <taxon>Rhodovibrionaceae</taxon>
        <taxon>Pelagibius</taxon>
    </lineage>
</organism>
<protein>
    <recommendedName>
        <fullName evidence="4">Lipoprotein</fullName>
    </recommendedName>
</protein>
<proteinExistence type="predicted"/>